<accession>A0A1Q8QGL8</accession>
<keyword evidence="2" id="KW-1185">Reference proteome</keyword>
<protein>
    <submittedName>
        <fullName evidence="1">Uncharacterized protein</fullName>
    </submittedName>
</protein>
<dbReference type="Proteomes" id="UP000186102">
    <property type="component" value="Unassembled WGS sequence"/>
</dbReference>
<organism evidence="1 2">
    <name type="scientific">Desulfosporosinus metallidurans</name>
    <dbReference type="NCBI Taxonomy" id="1888891"/>
    <lineage>
        <taxon>Bacteria</taxon>
        <taxon>Bacillati</taxon>
        <taxon>Bacillota</taxon>
        <taxon>Clostridia</taxon>
        <taxon>Eubacteriales</taxon>
        <taxon>Desulfitobacteriaceae</taxon>
        <taxon>Desulfosporosinus</taxon>
    </lineage>
</organism>
<sequence>MAMSEANEGDLLVIALRPDKSVMIIIAKSGSTSENQLLLLFGTAETTFIINTNLASKSVNFSTRFILRGLGVNV</sequence>
<evidence type="ECO:0000313" key="1">
    <source>
        <dbReference type="EMBL" id="OLN26484.1"/>
    </source>
</evidence>
<evidence type="ECO:0000313" key="2">
    <source>
        <dbReference type="Proteomes" id="UP000186102"/>
    </source>
</evidence>
<dbReference type="AlphaFoldDB" id="A0A1Q8QGL8"/>
<proteinExistence type="predicted"/>
<dbReference type="EMBL" id="MLBF01000076">
    <property type="protein sequence ID" value="OLN26484.1"/>
    <property type="molecule type" value="Genomic_DNA"/>
</dbReference>
<gene>
    <name evidence="1" type="ORF">DSOL_4965</name>
</gene>
<comment type="caution">
    <text evidence="1">The sequence shown here is derived from an EMBL/GenBank/DDBJ whole genome shotgun (WGS) entry which is preliminary data.</text>
</comment>
<reference evidence="1 2" key="1">
    <citation type="submission" date="2016-09" db="EMBL/GenBank/DDBJ databases">
        <title>Complete genome of Desulfosporosinus sp. OL.</title>
        <authorList>
            <person name="Mardanov A."/>
            <person name="Beletsky A."/>
            <person name="Panova A."/>
            <person name="Karnachuk O."/>
            <person name="Ravin N."/>
        </authorList>
    </citation>
    <scope>NUCLEOTIDE SEQUENCE [LARGE SCALE GENOMIC DNA]</scope>
    <source>
        <strain evidence="1 2">OL</strain>
    </source>
</reference>
<name>A0A1Q8QGL8_9FIRM</name>